<dbReference type="GeneID" id="94841219"/>
<dbReference type="Proteomes" id="UP000179807">
    <property type="component" value="Unassembled WGS sequence"/>
</dbReference>
<organism evidence="1 2">
    <name type="scientific">Tritrichomonas foetus</name>
    <dbReference type="NCBI Taxonomy" id="1144522"/>
    <lineage>
        <taxon>Eukaryota</taxon>
        <taxon>Metamonada</taxon>
        <taxon>Parabasalia</taxon>
        <taxon>Tritrichomonadida</taxon>
        <taxon>Tritrichomonadidae</taxon>
        <taxon>Tritrichomonas</taxon>
    </lineage>
</organism>
<dbReference type="InterPro" id="IPR016024">
    <property type="entry name" value="ARM-type_fold"/>
</dbReference>
<evidence type="ECO:0000313" key="2">
    <source>
        <dbReference type="Proteomes" id="UP000179807"/>
    </source>
</evidence>
<comment type="caution">
    <text evidence="1">The sequence shown here is derived from an EMBL/GenBank/DDBJ whole genome shotgun (WGS) entry which is preliminary data.</text>
</comment>
<dbReference type="VEuPathDB" id="TrichDB:TRFO_29011"/>
<accession>A0A1J4K1F9</accession>
<proteinExistence type="predicted"/>
<dbReference type="EMBL" id="MLAK01000822">
    <property type="protein sequence ID" value="OHT03580.1"/>
    <property type="molecule type" value="Genomic_DNA"/>
</dbReference>
<sequence>MQNFLFPRVSMSISYKNIVPKREGIQKNIICLKNHNSLFHDDQESILSEQAQDNHFQSVISDFINGNLERSCDLFQFSSDSNFTSYCEFLLNDEFINSLISTLNFCFLNRENRTVQKALIYLMRFTHNLLLYSSIIESCSPYNEIILNIMLHHLQLYDHSFDEIFQVLSCYTKSIEAVHILMNTDLISTLNILLENSRFPECVFSSFGLLAKMFKVLKQEDYPSFENIIMLCLQHFIDTPYPLLKSTIKIISFVISNEKFFQLINSTNFFDVLVNLEITYHQKNAKYAFVIFYHAFVYKSNKLNMESIFISCTNKLTDYVYYHNKSQWPSMGTFLRAAIKDDSDLFLNSKLLHCMMNEYESMQVIEKYETVSCISVFILSNTEESNIRFIIEHGGFDLITDIVSHSPSDYGCYMIEALIKIIRLNLIPFDITISHLIDKLLENQSNEIITYSPDIIDKLNDLLYDYEGNE</sequence>
<gene>
    <name evidence="1" type="ORF">TRFO_29011</name>
</gene>
<reference evidence="1" key="1">
    <citation type="submission" date="2016-10" db="EMBL/GenBank/DDBJ databases">
        <authorList>
            <person name="Benchimol M."/>
            <person name="Almeida L.G."/>
            <person name="Vasconcelos A.T."/>
            <person name="Perreira-Neves A."/>
            <person name="Rosa I.A."/>
            <person name="Tasca T."/>
            <person name="Bogo M.R."/>
            <person name="de Souza W."/>
        </authorList>
    </citation>
    <scope>NUCLEOTIDE SEQUENCE [LARGE SCALE GENOMIC DNA]</scope>
    <source>
        <strain evidence="1">K</strain>
    </source>
</reference>
<keyword evidence="2" id="KW-1185">Reference proteome</keyword>
<evidence type="ECO:0000313" key="1">
    <source>
        <dbReference type="EMBL" id="OHT03580.1"/>
    </source>
</evidence>
<dbReference type="RefSeq" id="XP_068356716.1">
    <property type="nucleotide sequence ID" value="XM_068506515.1"/>
</dbReference>
<dbReference type="SUPFAM" id="SSF48371">
    <property type="entry name" value="ARM repeat"/>
    <property type="match status" value="1"/>
</dbReference>
<protein>
    <submittedName>
        <fullName evidence="1">Uncharacterized protein</fullName>
    </submittedName>
</protein>
<name>A0A1J4K1F9_9EUKA</name>
<dbReference type="AlphaFoldDB" id="A0A1J4K1F9"/>